<evidence type="ECO:0000256" key="1">
    <source>
        <dbReference type="ARBA" id="ARBA00022801"/>
    </source>
</evidence>
<sequence>MLISEALALLLASVAVALWWMRSPRRKSALWLLGGALASAAYALWHGRWQMWPALLAAPLLAAPFLLRDRRWQRVLGRLLGATGATALMASALALWLCPLFALPSPDGPYAVGTRHFELTDRSRLGVMEDPPQAARRIVVWAWYPATAGGERPRNYFTGDERELARSVARNWGMYGFAFDHLRQVPTHSRPDAPLSTAQSRWPVVVFNHGYWGWPGQNTALMERLASHGYLVFSIGHPYDAGAYTFADGTRIPTSPAKAAATVPTAGMLAFWKAHSHDAHYAAMARYHHDFDHHRVMRSFNAWRADIGFLVDTLQQRRLPAAVAALGDAADLSRLAFAGMSFGGTTSASACHHDRRCVAAVNMDGEEFDWSLWDADIRVPLLLLHSDFERYPLFGAGTGVPHSTIMDYAYERWDRIGERADVVRVRVVGERHLGLTDLPLSARMPVRGRIYGEQDGETGVAATNDLVLAFLDHALKGQDNGYPGRVFARQSALRPHDASSVRRWWQARAGAQPR</sequence>
<proteinExistence type="predicted"/>
<reference evidence="6" key="1">
    <citation type="submission" date="2016-08" db="EMBL/GenBank/DDBJ databases">
        <authorList>
            <person name="Merda D."/>
            <person name="Briand M."/>
            <person name="Taghouti G."/>
            <person name="Carrere S."/>
            <person name="Gouzy J."/>
            <person name="Portier P."/>
            <person name="Jacques M.-A."/>
            <person name="Fischer-Le Saux M."/>
        </authorList>
    </citation>
    <scope>NUCLEOTIDE SEQUENCE [LARGE SCALE GENOMIC DNA]</scope>
    <source>
        <strain evidence="6">CFBP1156</strain>
    </source>
</reference>
<keyword evidence="4" id="KW-0472">Membrane</keyword>
<dbReference type="GO" id="GO:0003847">
    <property type="term" value="F:1-alkyl-2-acetylglycerophosphocholine esterase activity"/>
    <property type="evidence" value="ECO:0007669"/>
    <property type="project" value="TreeGrafter"/>
</dbReference>
<evidence type="ECO:0000256" key="3">
    <source>
        <dbReference type="ARBA" id="ARBA00023098"/>
    </source>
</evidence>
<gene>
    <name evidence="5" type="ORF">XhyaCFBP1156_10315</name>
</gene>
<keyword evidence="3" id="KW-0443">Lipid metabolism</keyword>
<evidence type="ECO:0000313" key="6">
    <source>
        <dbReference type="Proteomes" id="UP000238261"/>
    </source>
</evidence>
<dbReference type="OrthoDB" id="9814760at2"/>
<dbReference type="Proteomes" id="UP000238261">
    <property type="component" value="Unassembled WGS sequence"/>
</dbReference>
<organism evidence="5 6">
    <name type="scientific">Xanthomonas hyacinthi</name>
    <dbReference type="NCBI Taxonomy" id="56455"/>
    <lineage>
        <taxon>Bacteria</taxon>
        <taxon>Pseudomonadati</taxon>
        <taxon>Pseudomonadota</taxon>
        <taxon>Gammaproteobacteria</taxon>
        <taxon>Lysobacterales</taxon>
        <taxon>Lysobacteraceae</taxon>
        <taxon>Xanthomonas</taxon>
    </lineage>
</organism>
<feature type="transmembrane region" description="Helical" evidence="4">
    <location>
        <begin position="79"/>
        <end position="102"/>
    </location>
</feature>
<dbReference type="EMBL" id="MDEG01000007">
    <property type="protein sequence ID" value="PPU97733.1"/>
    <property type="molecule type" value="Genomic_DNA"/>
</dbReference>
<keyword evidence="4" id="KW-1133">Transmembrane helix</keyword>
<dbReference type="RefSeq" id="WP_053057110.1">
    <property type="nucleotide sequence ID" value="NZ_CP043476.1"/>
</dbReference>
<dbReference type="SUPFAM" id="SSF53474">
    <property type="entry name" value="alpha/beta-Hydrolases"/>
    <property type="match status" value="1"/>
</dbReference>
<feature type="transmembrane region" description="Helical" evidence="4">
    <location>
        <begin position="6"/>
        <end position="21"/>
    </location>
</feature>
<protein>
    <recommendedName>
        <fullName evidence="7">Dienelactone hydrolase</fullName>
    </recommendedName>
</protein>
<accession>A0A2S7EXH9</accession>
<feature type="transmembrane region" description="Helical" evidence="4">
    <location>
        <begin position="28"/>
        <end position="45"/>
    </location>
</feature>
<name>A0A2S7EXH9_9XANT</name>
<dbReference type="PANTHER" id="PTHR10272">
    <property type="entry name" value="PLATELET-ACTIVATING FACTOR ACETYLHYDROLASE"/>
    <property type="match status" value="1"/>
</dbReference>
<dbReference type="Gene3D" id="3.40.50.1820">
    <property type="entry name" value="alpha/beta hydrolase"/>
    <property type="match status" value="1"/>
</dbReference>
<dbReference type="PANTHER" id="PTHR10272:SF0">
    <property type="entry name" value="PLATELET-ACTIVATING FACTOR ACETYLHYDROLASE"/>
    <property type="match status" value="1"/>
</dbReference>
<evidence type="ECO:0000313" key="5">
    <source>
        <dbReference type="EMBL" id="PPU97733.1"/>
    </source>
</evidence>
<evidence type="ECO:0000256" key="2">
    <source>
        <dbReference type="ARBA" id="ARBA00022963"/>
    </source>
</evidence>
<dbReference type="GO" id="GO:0016042">
    <property type="term" value="P:lipid catabolic process"/>
    <property type="evidence" value="ECO:0007669"/>
    <property type="project" value="UniProtKB-KW"/>
</dbReference>
<dbReference type="InterPro" id="IPR029058">
    <property type="entry name" value="AB_hydrolase_fold"/>
</dbReference>
<evidence type="ECO:0000256" key="4">
    <source>
        <dbReference type="SAM" id="Phobius"/>
    </source>
</evidence>
<evidence type="ECO:0008006" key="7">
    <source>
        <dbReference type="Google" id="ProtNLM"/>
    </source>
</evidence>
<comment type="caution">
    <text evidence="5">The sequence shown here is derived from an EMBL/GenBank/DDBJ whole genome shotgun (WGS) entry which is preliminary data.</text>
</comment>
<dbReference type="AlphaFoldDB" id="A0A2S7EXH9"/>
<keyword evidence="6" id="KW-1185">Reference proteome</keyword>
<dbReference type="Pfam" id="PF03403">
    <property type="entry name" value="PAF-AH_p_II"/>
    <property type="match status" value="1"/>
</dbReference>
<keyword evidence="1" id="KW-0378">Hydrolase</keyword>
<feature type="transmembrane region" description="Helical" evidence="4">
    <location>
        <begin position="51"/>
        <end position="67"/>
    </location>
</feature>
<keyword evidence="4" id="KW-0812">Transmembrane</keyword>
<keyword evidence="2" id="KW-0442">Lipid degradation</keyword>